<proteinExistence type="predicted"/>
<sequence>MELCQVGDGHTQSSNFYLLSVRYLEMPKHCLDFTFALGFLGPILNIAVPNPYVFPLGPGPSSADLILFISSDTTWLINVAANIIPTIRSIFDFIAAMLILVKMYPGRRYGRLIKFIGIEAFKDLMLEAISSDFLSTFNQTTRCRDIPSPKVMIVNTENRLHELIYAMIISMRKSLKDARVLRKVTMA</sequence>
<feature type="transmembrane region" description="Helical" evidence="1">
    <location>
        <begin position="30"/>
        <end position="48"/>
    </location>
</feature>
<dbReference type="EMBL" id="JARJLG010000182">
    <property type="protein sequence ID" value="KAJ7731577.1"/>
    <property type="molecule type" value="Genomic_DNA"/>
</dbReference>
<keyword evidence="1" id="KW-0812">Transmembrane</keyword>
<organism evidence="2 3">
    <name type="scientific">Mycena maculata</name>
    <dbReference type="NCBI Taxonomy" id="230809"/>
    <lineage>
        <taxon>Eukaryota</taxon>
        <taxon>Fungi</taxon>
        <taxon>Dikarya</taxon>
        <taxon>Basidiomycota</taxon>
        <taxon>Agaricomycotina</taxon>
        <taxon>Agaricomycetes</taxon>
        <taxon>Agaricomycetidae</taxon>
        <taxon>Agaricales</taxon>
        <taxon>Marasmiineae</taxon>
        <taxon>Mycenaceae</taxon>
        <taxon>Mycena</taxon>
    </lineage>
</organism>
<comment type="caution">
    <text evidence="2">The sequence shown here is derived from an EMBL/GenBank/DDBJ whole genome shotgun (WGS) entry which is preliminary data.</text>
</comment>
<dbReference type="Proteomes" id="UP001215280">
    <property type="component" value="Unassembled WGS sequence"/>
</dbReference>
<keyword evidence="3" id="KW-1185">Reference proteome</keyword>
<reference evidence="2" key="1">
    <citation type="submission" date="2023-03" db="EMBL/GenBank/DDBJ databases">
        <title>Massive genome expansion in bonnet fungi (Mycena s.s.) driven by repeated elements and novel gene families across ecological guilds.</title>
        <authorList>
            <consortium name="Lawrence Berkeley National Laboratory"/>
            <person name="Harder C.B."/>
            <person name="Miyauchi S."/>
            <person name="Viragh M."/>
            <person name="Kuo A."/>
            <person name="Thoen E."/>
            <person name="Andreopoulos B."/>
            <person name="Lu D."/>
            <person name="Skrede I."/>
            <person name="Drula E."/>
            <person name="Henrissat B."/>
            <person name="Morin E."/>
            <person name="Kohler A."/>
            <person name="Barry K."/>
            <person name="LaButti K."/>
            <person name="Morin E."/>
            <person name="Salamov A."/>
            <person name="Lipzen A."/>
            <person name="Mereny Z."/>
            <person name="Hegedus B."/>
            <person name="Baldrian P."/>
            <person name="Stursova M."/>
            <person name="Weitz H."/>
            <person name="Taylor A."/>
            <person name="Grigoriev I.V."/>
            <person name="Nagy L.G."/>
            <person name="Martin F."/>
            <person name="Kauserud H."/>
        </authorList>
    </citation>
    <scope>NUCLEOTIDE SEQUENCE</scope>
    <source>
        <strain evidence="2">CBHHK188m</strain>
    </source>
</reference>
<dbReference type="AlphaFoldDB" id="A0AAD7HZG7"/>
<gene>
    <name evidence="2" type="ORF">DFH07DRAFT_945144</name>
</gene>
<feature type="transmembrane region" description="Helical" evidence="1">
    <location>
        <begin position="75"/>
        <end position="101"/>
    </location>
</feature>
<keyword evidence="1" id="KW-1133">Transmembrane helix</keyword>
<name>A0AAD7HZG7_9AGAR</name>
<evidence type="ECO:0000313" key="2">
    <source>
        <dbReference type="EMBL" id="KAJ7731577.1"/>
    </source>
</evidence>
<evidence type="ECO:0000256" key="1">
    <source>
        <dbReference type="SAM" id="Phobius"/>
    </source>
</evidence>
<accession>A0AAD7HZG7</accession>
<evidence type="ECO:0000313" key="3">
    <source>
        <dbReference type="Proteomes" id="UP001215280"/>
    </source>
</evidence>
<keyword evidence="1" id="KW-0472">Membrane</keyword>
<protein>
    <submittedName>
        <fullName evidence="2">Uncharacterized protein</fullName>
    </submittedName>
</protein>